<dbReference type="AlphaFoldDB" id="A0A2H0WNS9"/>
<feature type="domain" description="AAA+ ATPase" evidence="2">
    <location>
        <begin position="214"/>
        <end position="374"/>
    </location>
</feature>
<dbReference type="Gene3D" id="3.30.230.10">
    <property type="match status" value="1"/>
</dbReference>
<accession>A0A2H0WNS9</accession>
<dbReference type="PANTHER" id="PTHR32039">
    <property type="entry name" value="MAGNESIUM-CHELATASE SUBUNIT CHLI"/>
    <property type="match status" value="1"/>
</dbReference>
<evidence type="ECO:0000313" key="3">
    <source>
        <dbReference type="EMBL" id="PIS13579.1"/>
    </source>
</evidence>
<dbReference type="GO" id="GO:0005524">
    <property type="term" value="F:ATP binding"/>
    <property type="evidence" value="ECO:0007669"/>
    <property type="project" value="InterPro"/>
</dbReference>
<sequence>MAIKVHSGQVLGLNGEIIDVEIDLAQGLHHFSIVGLPDKAVEESKDRISAAIKNSGLESPRKGNKRITVSLAPANIKKEGPVFDLAIALSFLLASGQTNFSTENKIFLGELGLDGEIHPIKGALNLAKIAKENNFKEIYLPKQNAEEAALMRGISIYGTNSLGELLRHLQKEELIKQQPETAVRFENNLKHLLDFSDIKGQETAKRGLEIAAAGGHNVSMTGPPGTGKTMLAKAFTSILPPLSFEESLETTSIHSVAGVLEGAYMTSRPLRSPHHTSSYVALVGGGAWPKPGEITLAHRGVLFLDEFPLFERRVLESLRQPIEDGVVTISRARSTIRFPARFILLCAMNPCPCGNLGSATKECKCSQADLLRYQRKVSGPIIDRIDLWLNVPQVEIKKLSDDKITSESSAEIQKRIIKARKIQEERFRDRPILTNAEMGVKELREFAPLPADVRNILDQAAQKMDLSARAYHRVIKLARTIADLEENENISENHIFEALQYRPKQN</sequence>
<dbReference type="Pfam" id="PF13335">
    <property type="entry name" value="Mg_chelatase_C"/>
    <property type="match status" value="1"/>
</dbReference>
<dbReference type="InterPro" id="IPR027417">
    <property type="entry name" value="P-loop_NTPase"/>
</dbReference>
<dbReference type="InterPro" id="IPR004482">
    <property type="entry name" value="Mg_chelat-rel"/>
</dbReference>
<protein>
    <submittedName>
        <fullName evidence="3">Magnesium chelatase</fullName>
    </submittedName>
</protein>
<dbReference type="Pfam" id="PF13541">
    <property type="entry name" value="ChlI"/>
    <property type="match status" value="1"/>
</dbReference>
<dbReference type="InterPro" id="IPR025158">
    <property type="entry name" value="Mg_chelat-rel_C"/>
</dbReference>
<dbReference type="Pfam" id="PF01078">
    <property type="entry name" value="Mg_chelatase"/>
    <property type="match status" value="1"/>
</dbReference>
<evidence type="ECO:0000259" key="2">
    <source>
        <dbReference type="SMART" id="SM00382"/>
    </source>
</evidence>
<organism evidence="3 4">
    <name type="scientific">Candidatus Tagabacteria bacterium CG09_land_8_20_14_0_10_41_14</name>
    <dbReference type="NCBI Taxonomy" id="1975021"/>
    <lineage>
        <taxon>Bacteria</taxon>
        <taxon>Candidatus Tagaibacteriota</taxon>
    </lineage>
</organism>
<reference evidence="4" key="1">
    <citation type="submission" date="2017-09" db="EMBL/GenBank/DDBJ databases">
        <title>Depth-based differentiation of microbial function through sediment-hosted aquifers and enrichment of novel symbionts in the deep terrestrial subsurface.</title>
        <authorList>
            <person name="Probst A.J."/>
            <person name="Ladd B."/>
            <person name="Jarett J.K."/>
            <person name="Geller-Mcgrath D.E."/>
            <person name="Sieber C.M.K."/>
            <person name="Emerson J.B."/>
            <person name="Anantharaman K."/>
            <person name="Thomas B.C."/>
            <person name="Malmstrom R."/>
            <person name="Stieglmeier M."/>
            <person name="Klingl A."/>
            <person name="Woyke T."/>
            <person name="Ryan C.M."/>
            <person name="Banfield J.F."/>
        </authorList>
    </citation>
    <scope>NUCLEOTIDE SEQUENCE [LARGE SCALE GENOMIC DNA]</scope>
</reference>
<dbReference type="PANTHER" id="PTHR32039:SF7">
    <property type="entry name" value="COMPETENCE PROTEIN COMM"/>
    <property type="match status" value="1"/>
</dbReference>
<dbReference type="NCBIfam" id="TIGR00368">
    <property type="entry name" value="YifB family Mg chelatase-like AAA ATPase"/>
    <property type="match status" value="1"/>
</dbReference>
<evidence type="ECO:0000256" key="1">
    <source>
        <dbReference type="ARBA" id="ARBA00006354"/>
    </source>
</evidence>
<gene>
    <name evidence="3" type="ORF">COT67_01045</name>
</gene>
<comment type="similarity">
    <text evidence="1">Belongs to the Mg-chelatase subunits D/I family. ComM subfamily.</text>
</comment>
<dbReference type="InterPro" id="IPR020568">
    <property type="entry name" value="Ribosomal_Su5_D2-typ_SF"/>
</dbReference>
<comment type="caution">
    <text evidence="3">The sequence shown here is derived from an EMBL/GenBank/DDBJ whole genome shotgun (WGS) entry which is preliminary data.</text>
</comment>
<dbReference type="InterPro" id="IPR003593">
    <property type="entry name" value="AAA+_ATPase"/>
</dbReference>
<name>A0A2H0WNS9_9BACT</name>
<dbReference type="InterPro" id="IPR045006">
    <property type="entry name" value="CHLI-like"/>
</dbReference>
<dbReference type="Gene3D" id="3.40.50.300">
    <property type="entry name" value="P-loop containing nucleotide triphosphate hydrolases"/>
    <property type="match status" value="1"/>
</dbReference>
<dbReference type="EMBL" id="PEZL01000014">
    <property type="protein sequence ID" value="PIS13579.1"/>
    <property type="molecule type" value="Genomic_DNA"/>
</dbReference>
<dbReference type="SMART" id="SM00382">
    <property type="entry name" value="AAA"/>
    <property type="match status" value="1"/>
</dbReference>
<dbReference type="InterPro" id="IPR014721">
    <property type="entry name" value="Ribsml_uS5_D2-typ_fold_subgr"/>
</dbReference>
<proteinExistence type="inferred from homology"/>
<dbReference type="SUPFAM" id="SSF52540">
    <property type="entry name" value="P-loop containing nucleoside triphosphate hydrolases"/>
    <property type="match status" value="1"/>
</dbReference>
<dbReference type="Proteomes" id="UP000230353">
    <property type="component" value="Unassembled WGS sequence"/>
</dbReference>
<evidence type="ECO:0000313" key="4">
    <source>
        <dbReference type="Proteomes" id="UP000230353"/>
    </source>
</evidence>
<dbReference type="SUPFAM" id="SSF54211">
    <property type="entry name" value="Ribosomal protein S5 domain 2-like"/>
    <property type="match status" value="1"/>
</dbReference>
<dbReference type="InterPro" id="IPR000523">
    <property type="entry name" value="Mg_chelatse_chII-like_cat_dom"/>
</dbReference>